<name>A0ABP8NS73_9BACT</name>
<accession>A0ABP8NS73</accession>
<dbReference type="EMBL" id="BAABHD010000084">
    <property type="protein sequence ID" value="GAA4470449.1"/>
    <property type="molecule type" value="Genomic_DNA"/>
</dbReference>
<feature type="region of interest" description="Disordered" evidence="1">
    <location>
        <begin position="59"/>
        <end position="78"/>
    </location>
</feature>
<feature type="compositionally biased region" description="Basic residues" evidence="1">
    <location>
        <begin position="69"/>
        <end position="78"/>
    </location>
</feature>
<comment type="caution">
    <text evidence="2">The sequence shown here is derived from an EMBL/GenBank/DDBJ whole genome shotgun (WGS) entry which is preliminary data.</text>
</comment>
<proteinExistence type="predicted"/>
<keyword evidence="3" id="KW-1185">Reference proteome</keyword>
<dbReference type="RefSeq" id="WP_345250035.1">
    <property type="nucleotide sequence ID" value="NZ_BAABHD010000084.1"/>
</dbReference>
<evidence type="ECO:0000256" key="1">
    <source>
        <dbReference type="SAM" id="MobiDB-lite"/>
    </source>
</evidence>
<organism evidence="2 3">
    <name type="scientific">Nibrella saemangeumensis</name>
    <dbReference type="NCBI Taxonomy" id="1084526"/>
    <lineage>
        <taxon>Bacteria</taxon>
        <taxon>Pseudomonadati</taxon>
        <taxon>Bacteroidota</taxon>
        <taxon>Cytophagia</taxon>
        <taxon>Cytophagales</taxon>
        <taxon>Spirosomataceae</taxon>
        <taxon>Nibrella</taxon>
    </lineage>
</organism>
<sequence>MKPIALADANGLQLSPAETVELFLLLNRVAEKRTTEEDRRFAYTLLLRSASLYPGYAETTRQKPLIRPTHGRGKGGRL</sequence>
<dbReference type="Proteomes" id="UP001501175">
    <property type="component" value="Unassembled WGS sequence"/>
</dbReference>
<evidence type="ECO:0000313" key="3">
    <source>
        <dbReference type="Proteomes" id="UP001501175"/>
    </source>
</evidence>
<reference evidence="3" key="1">
    <citation type="journal article" date="2019" name="Int. J. Syst. Evol. Microbiol.">
        <title>The Global Catalogue of Microorganisms (GCM) 10K type strain sequencing project: providing services to taxonomists for standard genome sequencing and annotation.</title>
        <authorList>
            <consortium name="The Broad Institute Genomics Platform"/>
            <consortium name="The Broad Institute Genome Sequencing Center for Infectious Disease"/>
            <person name="Wu L."/>
            <person name="Ma J."/>
        </authorList>
    </citation>
    <scope>NUCLEOTIDE SEQUENCE [LARGE SCALE GENOMIC DNA]</scope>
    <source>
        <strain evidence="3">JCM 17927</strain>
    </source>
</reference>
<protein>
    <submittedName>
        <fullName evidence="2">Uncharacterized protein</fullName>
    </submittedName>
</protein>
<evidence type="ECO:0000313" key="2">
    <source>
        <dbReference type="EMBL" id="GAA4470449.1"/>
    </source>
</evidence>
<gene>
    <name evidence="2" type="ORF">GCM10023189_59050</name>
</gene>